<name>A0ABT0YEZ8_9ACTN</name>
<protein>
    <submittedName>
        <fullName evidence="2">MarR family transcriptional regulator</fullName>
    </submittedName>
</protein>
<dbReference type="EMBL" id="JAMQOL010000075">
    <property type="protein sequence ID" value="MCM4084320.1"/>
    <property type="molecule type" value="Genomic_DNA"/>
</dbReference>
<keyword evidence="3" id="KW-1185">Reference proteome</keyword>
<evidence type="ECO:0000313" key="3">
    <source>
        <dbReference type="Proteomes" id="UP001523216"/>
    </source>
</evidence>
<feature type="domain" description="HTH marR-type" evidence="1">
    <location>
        <begin position="14"/>
        <end position="153"/>
    </location>
</feature>
<dbReference type="SMART" id="SM00347">
    <property type="entry name" value="HTH_MARR"/>
    <property type="match status" value="1"/>
</dbReference>
<dbReference type="Pfam" id="PF01047">
    <property type="entry name" value="MarR"/>
    <property type="match status" value="1"/>
</dbReference>
<sequence>MSANEDLTAIHLDRAAVWNDLVLAAHLLQVALERQSQRDGSIPHGHLKLLVLLSTAERRTLGLKSLAETLRFSPSRVSHAITALARQGLVTRGRVPEGRRAYEATLTSQGQLLAARVLRAQRTDVRDVLLDSLEPSDAAALGKISSLVVEILERTEARQLSLECSHSDALPVERERG</sequence>
<dbReference type="RefSeq" id="WP_251804072.1">
    <property type="nucleotide sequence ID" value="NZ_JAMQOL010000075.1"/>
</dbReference>
<gene>
    <name evidence="2" type="ORF">LXN57_42985</name>
</gene>
<dbReference type="PROSITE" id="PS50995">
    <property type="entry name" value="HTH_MARR_2"/>
    <property type="match status" value="1"/>
</dbReference>
<comment type="caution">
    <text evidence="2">The sequence shown here is derived from an EMBL/GenBank/DDBJ whole genome shotgun (WGS) entry which is preliminary data.</text>
</comment>
<evidence type="ECO:0000313" key="2">
    <source>
        <dbReference type="EMBL" id="MCM4084320.1"/>
    </source>
</evidence>
<organism evidence="2 3">
    <name type="scientific">Paractinoplanes hotanensis</name>
    <dbReference type="NCBI Taxonomy" id="2906497"/>
    <lineage>
        <taxon>Bacteria</taxon>
        <taxon>Bacillati</taxon>
        <taxon>Actinomycetota</taxon>
        <taxon>Actinomycetes</taxon>
        <taxon>Micromonosporales</taxon>
        <taxon>Micromonosporaceae</taxon>
        <taxon>Paractinoplanes</taxon>
    </lineage>
</organism>
<dbReference type="Gene3D" id="1.10.10.10">
    <property type="entry name" value="Winged helix-like DNA-binding domain superfamily/Winged helix DNA-binding domain"/>
    <property type="match status" value="1"/>
</dbReference>
<dbReference type="InterPro" id="IPR036390">
    <property type="entry name" value="WH_DNA-bd_sf"/>
</dbReference>
<accession>A0ABT0YEZ8</accession>
<evidence type="ECO:0000259" key="1">
    <source>
        <dbReference type="PROSITE" id="PS50995"/>
    </source>
</evidence>
<reference evidence="2 3" key="1">
    <citation type="submission" date="2022-06" db="EMBL/GenBank/DDBJ databases">
        <title>Actinoplanes abujensis sp. nov., isolated from Nigerian arid soil.</title>
        <authorList>
            <person name="Ding P."/>
        </authorList>
    </citation>
    <scope>NUCLEOTIDE SEQUENCE [LARGE SCALE GENOMIC DNA]</scope>
    <source>
        <strain evidence="3">TRM88002</strain>
    </source>
</reference>
<dbReference type="InterPro" id="IPR036388">
    <property type="entry name" value="WH-like_DNA-bd_sf"/>
</dbReference>
<proteinExistence type="predicted"/>
<dbReference type="SUPFAM" id="SSF46785">
    <property type="entry name" value="Winged helix' DNA-binding domain"/>
    <property type="match status" value="1"/>
</dbReference>
<dbReference type="Proteomes" id="UP001523216">
    <property type="component" value="Unassembled WGS sequence"/>
</dbReference>
<dbReference type="InterPro" id="IPR000835">
    <property type="entry name" value="HTH_MarR-typ"/>
</dbReference>